<dbReference type="FunFam" id="1.20.1280.50:FF:000023">
    <property type="entry name" value="F-box/LRR-repeat protein 4"/>
    <property type="match status" value="1"/>
</dbReference>
<dbReference type="SUPFAM" id="SSF81383">
    <property type="entry name" value="F-box domain"/>
    <property type="match status" value="1"/>
</dbReference>
<organism evidence="4 5">
    <name type="scientific">Adiantum capillus-veneris</name>
    <name type="common">Maidenhair fern</name>
    <dbReference type="NCBI Taxonomy" id="13818"/>
    <lineage>
        <taxon>Eukaryota</taxon>
        <taxon>Viridiplantae</taxon>
        <taxon>Streptophyta</taxon>
        <taxon>Embryophyta</taxon>
        <taxon>Tracheophyta</taxon>
        <taxon>Polypodiopsida</taxon>
        <taxon>Polypodiidae</taxon>
        <taxon>Polypodiales</taxon>
        <taxon>Pteridineae</taxon>
        <taxon>Pteridaceae</taxon>
        <taxon>Vittarioideae</taxon>
        <taxon>Adiantum</taxon>
    </lineage>
</organism>
<dbReference type="Pfam" id="PF13516">
    <property type="entry name" value="LRR_6"/>
    <property type="match status" value="1"/>
</dbReference>
<proteinExistence type="predicted"/>
<dbReference type="InterPro" id="IPR001810">
    <property type="entry name" value="F-box_dom"/>
</dbReference>
<keyword evidence="5" id="KW-1185">Reference proteome</keyword>
<dbReference type="GO" id="GO:0019005">
    <property type="term" value="C:SCF ubiquitin ligase complex"/>
    <property type="evidence" value="ECO:0007669"/>
    <property type="project" value="TreeGrafter"/>
</dbReference>
<evidence type="ECO:0000259" key="2">
    <source>
        <dbReference type="Pfam" id="PF00646"/>
    </source>
</evidence>
<name>A0A9D4UMW2_ADICA</name>
<dbReference type="InterPro" id="IPR006553">
    <property type="entry name" value="Leu-rich_rpt_Cys-con_subtyp"/>
</dbReference>
<dbReference type="AlphaFoldDB" id="A0A9D4UMW2"/>
<dbReference type="FunFam" id="3.80.10.10:FF:000449">
    <property type="entry name" value="F-box protein SKIP2"/>
    <property type="match status" value="1"/>
</dbReference>
<dbReference type="Pfam" id="PF00646">
    <property type="entry name" value="F-box"/>
    <property type="match status" value="1"/>
</dbReference>
<dbReference type="InterPro" id="IPR036047">
    <property type="entry name" value="F-box-like_dom_sf"/>
</dbReference>
<feature type="domain" description="F-box/LRR-repeat protein 15-like leucin rich repeat" evidence="3">
    <location>
        <begin position="291"/>
        <end position="434"/>
    </location>
</feature>
<dbReference type="Gene3D" id="3.80.10.10">
    <property type="entry name" value="Ribonuclease Inhibitor"/>
    <property type="match status" value="2"/>
</dbReference>
<dbReference type="CDD" id="cd22159">
    <property type="entry name" value="F-box_AtTIR1-like"/>
    <property type="match status" value="1"/>
</dbReference>
<dbReference type="SUPFAM" id="SSF52047">
    <property type="entry name" value="RNI-like"/>
    <property type="match status" value="1"/>
</dbReference>
<comment type="caution">
    <text evidence="4">The sequence shown here is derived from an EMBL/GenBank/DDBJ whole genome shotgun (WGS) entry which is preliminary data.</text>
</comment>
<dbReference type="InterPro" id="IPR032675">
    <property type="entry name" value="LRR_dom_sf"/>
</dbReference>
<dbReference type="EMBL" id="JABFUD020000014">
    <property type="protein sequence ID" value="KAI5070715.1"/>
    <property type="molecule type" value="Genomic_DNA"/>
</dbReference>
<gene>
    <name evidence="4" type="ORF">GOP47_0015058</name>
</gene>
<dbReference type="Gene3D" id="1.20.1280.50">
    <property type="match status" value="1"/>
</dbReference>
<dbReference type="OrthoDB" id="423607at2759"/>
<reference evidence="4" key="1">
    <citation type="submission" date="2021-01" db="EMBL/GenBank/DDBJ databases">
        <title>Adiantum capillus-veneris genome.</title>
        <authorList>
            <person name="Fang Y."/>
            <person name="Liao Q."/>
        </authorList>
    </citation>
    <scope>NUCLEOTIDE SEQUENCE</scope>
    <source>
        <strain evidence="4">H3</strain>
        <tissue evidence="4">Leaf</tissue>
    </source>
</reference>
<dbReference type="InterPro" id="IPR057207">
    <property type="entry name" value="FBXL15_LRR"/>
</dbReference>
<dbReference type="GO" id="GO:0031146">
    <property type="term" value="P:SCF-dependent proteasomal ubiquitin-dependent protein catabolic process"/>
    <property type="evidence" value="ECO:0007669"/>
    <property type="project" value="TreeGrafter"/>
</dbReference>
<evidence type="ECO:0000256" key="1">
    <source>
        <dbReference type="SAM" id="MobiDB-lite"/>
    </source>
</evidence>
<protein>
    <recommendedName>
        <fullName evidence="6">F-box domain-containing protein</fullName>
    </recommendedName>
</protein>
<dbReference type="SMART" id="SM00367">
    <property type="entry name" value="LRR_CC"/>
    <property type="match status" value="6"/>
</dbReference>
<dbReference type="Proteomes" id="UP000886520">
    <property type="component" value="Chromosome 14"/>
</dbReference>
<dbReference type="PANTHER" id="PTHR13318">
    <property type="entry name" value="PARTNER OF PAIRED, ISOFORM B-RELATED"/>
    <property type="match status" value="1"/>
</dbReference>
<sequence length="516" mass="57078">MGQGASSVSCASARDIKGEEEEEEDAQEEAMMQVQMQLQRHHTDEDYTVYLPDECLASVFQKMGTMDRNQSSLVCKRWHHVEAQGRQRLSLQAHAEIISYLPSIFMRFDHITKLALRGDRKTTSINDKALFLVGRHCTHLRKLKIKGCRQLTDDGIDLFARVVSSTLRKLSCGTCSFGARGVNAIVHHCTLLEELTVKRLRGLVEGPAEYIGPGCGSIRRLCLKELFNAQLFGPLIAGSKNLHSLMVCRNSGNWDSLLSIISEQVSSLVELHMERLHLSDRGLQAVSRWQQLEVLYVVKTTECTNLGLSAIAEGCKRLRKLHVDGSKSNRIGDDGLIALASKCRELQEVVLIGINVTAASLDLMASNCSSLERLALCNSETVGDIELSCITSKCHSLKRLCLKGCSISDQGMRGLAAGCPRLIKVKIKKCRGVTWESAYWLQVHRPRLEVSLDCEAPEAQMTEAPRVVEEIAEAEPDVMAPLPRPRSPLAKVKLALVASSSFVACSLLRWSSSRGK</sequence>
<dbReference type="Pfam" id="PF25372">
    <property type="entry name" value="DUF7885"/>
    <property type="match status" value="1"/>
</dbReference>
<dbReference type="InterPro" id="IPR001611">
    <property type="entry name" value="Leu-rich_rpt"/>
</dbReference>
<dbReference type="PANTHER" id="PTHR13318:SF92">
    <property type="entry name" value="F-BOX_LRR-REPEAT PROTEIN 8-RELATED"/>
    <property type="match status" value="1"/>
</dbReference>
<evidence type="ECO:0000313" key="4">
    <source>
        <dbReference type="EMBL" id="KAI5070715.1"/>
    </source>
</evidence>
<feature type="compositionally biased region" description="Polar residues" evidence="1">
    <location>
        <begin position="1"/>
        <end position="10"/>
    </location>
</feature>
<evidence type="ECO:0000313" key="5">
    <source>
        <dbReference type="Proteomes" id="UP000886520"/>
    </source>
</evidence>
<evidence type="ECO:0008006" key="6">
    <source>
        <dbReference type="Google" id="ProtNLM"/>
    </source>
</evidence>
<feature type="domain" description="F-box" evidence="2">
    <location>
        <begin position="51"/>
        <end position="80"/>
    </location>
</feature>
<evidence type="ECO:0000259" key="3">
    <source>
        <dbReference type="Pfam" id="PF25372"/>
    </source>
</evidence>
<accession>A0A9D4UMW2</accession>
<feature type="region of interest" description="Disordered" evidence="1">
    <location>
        <begin position="1"/>
        <end position="25"/>
    </location>
</feature>